<dbReference type="CDD" id="cd00161">
    <property type="entry name" value="beta-trefoil_Ricin-like"/>
    <property type="match status" value="1"/>
</dbReference>
<reference evidence="7 8" key="1">
    <citation type="submission" date="2016-11" db="EMBL/GenBank/DDBJ databases">
        <authorList>
            <person name="Jaros S."/>
            <person name="Januszkiewicz K."/>
            <person name="Wedrychowicz H."/>
        </authorList>
    </citation>
    <scope>NUCLEOTIDE SEQUENCE [LARGE SCALE GENOMIC DNA]</scope>
    <source>
        <strain evidence="7 8">DSM 21074</strain>
    </source>
</reference>
<dbReference type="GO" id="GO:0090729">
    <property type="term" value="F:toxin activity"/>
    <property type="evidence" value="ECO:0007669"/>
    <property type="project" value="UniProtKB-KW"/>
</dbReference>
<dbReference type="Pfam" id="PF14200">
    <property type="entry name" value="RicinB_lectin_2"/>
    <property type="match status" value="1"/>
</dbReference>
<keyword evidence="8" id="KW-1185">Reference proteome</keyword>
<dbReference type="GO" id="GO:0030246">
    <property type="term" value="F:carbohydrate binding"/>
    <property type="evidence" value="ECO:0007669"/>
    <property type="project" value="UniProtKB-KW"/>
</dbReference>
<sequence>MGFNPVRDTRYFLIAKNSNLPLGIRGSSGAAGTQFEQQAWTPDSPQPQQHFQFDRAPNLHFYIKPGQYDLYLEPLASRDGRGREDGVPIVQAIWNAGAGHQHFLLVPAGDGYYRIRCRHSGKFVDVYGNTTAVGAGVVQHALTSTDNQLFRMVAVPTRGLPVNTTSFQSYTNYGRMLVLGMAGVIPKVGGGIAALIGLIWPSDADQRFWKQMKDYVDVRMTEMLQHQRLLLLEGYLSGLISNLRMANVPGVSPKDRWVHLISITTSARMLESQFLGDQFQDSHRVLSHLAAWGTLVLGAHAQIVRDYAQMHPDLTAEQAALAKAPYKAELLLAIEKYTAAVAAARAAALKWRLEKIGFWEMMGVIHVWDTATGWGKMMSTQSGSGSQIYKARCSQIQAQFEAEMDALLAPARLWRFLSPDVHERPQGETVRKVVGPFPCMRNDTPFEEVTGTITSLSMRMIGGELSGVVVHYDDGRKRVTGSETGGMSTLTLAPNEYIISAYGIERNCYIAALTFETNLGQVFSTGEPLVKEHAIDFMASLDDTLNPRLTGLSEGGGGLCFHWEYGWTNDWTGTLHAAEPKLAESVRPLLAAPAPPAEPAGPDPVQDFTTHEFAAGQW</sequence>
<keyword evidence="5" id="KW-0472">Membrane</keyword>
<dbReference type="Gene3D" id="2.100.10.30">
    <property type="entry name" value="Jacalin-like lectin domain"/>
    <property type="match status" value="1"/>
</dbReference>
<keyword evidence="3" id="KW-0749">Sporulation</keyword>
<evidence type="ECO:0000256" key="1">
    <source>
        <dbReference type="ARBA" id="ARBA00007819"/>
    </source>
</evidence>
<dbReference type="AlphaFoldDB" id="A0A1M6I8M9"/>
<dbReference type="SUPFAM" id="SSF51101">
    <property type="entry name" value="Mannose-binding lectins"/>
    <property type="match status" value="1"/>
</dbReference>
<evidence type="ECO:0000259" key="6">
    <source>
        <dbReference type="SMART" id="SM00915"/>
    </source>
</evidence>
<dbReference type="InterPro" id="IPR001229">
    <property type="entry name" value="Jacalin-like_lectin_dom"/>
</dbReference>
<dbReference type="RefSeq" id="WP_073110438.1">
    <property type="nucleotide sequence ID" value="NZ_FQYN01000005.1"/>
</dbReference>
<evidence type="ECO:0000313" key="8">
    <source>
        <dbReference type="Proteomes" id="UP000184418"/>
    </source>
</evidence>
<accession>A0A1M6I8M9</accession>
<protein>
    <submittedName>
        <fullName evidence="7">Ricin-type beta-trefoil lectin domain-like</fullName>
    </submittedName>
</protein>
<dbReference type="GO" id="GO:0030435">
    <property type="term" value="P:sporulation resulting in formation of a cellular spore"/>
    <property type="evidence" value="ECO:0007669"/>
    <property type="project" value="UniProtKB-KW"/>
</dbReference>
<keyword evidence="5" id="KW-1133">Transmembrane helix</keyword>
<keyword evidence="7" id="KW-0430">Lectin</keyword>
<keyword evidence="2" id="KW-0800">Toxin</keyword>
<dbReference type="InterPro" id="IPR036716">
    <property type="entry name" value="Pest_crys_N_sf"/>
</dbReference>
<keyword evidence="4" id="KW-0843">Virulence</keyword>
<evidence type="ECO:0000256" key="2">
    <source>
        <dbReference type="ARBA" id="ARBA00022656"/>
    </source>
</evidence>
<dbReference type="InterPro" id="IPR035992">
    <property type="entry name" value="Ricin_B-like_lectins"/>
</dbReference>
<evidence type="ECO:0000256" key="3">
    <source>
        <dbReference type="ARBA" id="ARBA00022969"/>
    </source>
</evidence>
<evidence type="ECO:0000256" key="5">
    <source>
        <dbReference type="SAM" id="Phobius"/>
    </source>
</evidence>
<dbReference type="InterPro" id="IPR000772">
    <property type="entry name" value="Ricin_B_lectin"/>
</dbReference>
<dbReference type="InterPro" id="IPR036404">
    <property type="entry name" value="Jacalin-like_lectin_dom_sf"/>
</dbReference>
<dbReference type="SUPFAM" id="SSF56849">
    <property type="entry name" value="delta-Endotoxin (insectocide), N-terminal domain"/>
    <property type="match status" value="1"/>
</dbReference>
<evidence type="ECO:0000313" key="7">
    <source>
        <dbReference type="EMBL" id="SHJ30708.1"/>
    </source>
</evidence>
<dbReference type="EMBL" id="FQYN01000005">
    <property type="protein sequence ID" value="SHJ30708.1"/>
    <property type="molecule type" value="Genomic_DNA"/>
</dbReference>
<dbReference type="SUPFAM" id="SSF50370">
    <property type="entry name" value="Ricin B-like lectins"/>
    <property type="match status" value="1"/>
</dbReference>
<keyword evidence="5" id="KW-0812">Transmembrane</keyword>
<dbReference type="OrthoDB" id="9765957at2"/>
<proteinExistence type="inferred from homology"/>
<name>A0A1M6I8M9_9BACT</name>
<dbReference type="Gene3D" id="1.20.190.10">
    <property type="entry name" value="Pesticidal crystal protein, N-terminal domain"/>
    <property type="match status" value="1"/>
</dbReference>
<feature type="domain" description="Jacalin-type lectin" evidence="6">
    <location>
        <begin position="443"/>
        <end position="565"/>
    </location>
</feature>
<dbReference type="Pfam" id="PF01419">
    <property type="entry name" value="Jacalin"/>
    <property type="match status" value="1"/>
</dbReference>
<gene>
    <name evidence="7" type="ORF">SAMN02745146_2837</name>
</gene>
<evidence type="ECO:0000256" key="4">
    <source>
        <dbReference type="ARBA" id="ARBA00023026"/>
    </source>
</evidence>
<dbReference type="Proteomes" id="UP000184418">
    <property type="component" value="Unassembled WGS sequence"/>
</dbReference>
<organism evidence="7 8">
    <name type="scientific">Hymenobacter daecheongensis DSM 21074</name>
    <dbReference type="NCBI Taxonomy" id="1121955"/>
    <lineage>
        <taxon>Bacteria</taxon>
        <taxon>Pseudomonadati</taxon>
        <taxon>Bacteroidota</taxon>
        <taxon>Cytophagia</taxon>
        <taxon>Cytophagales</taxon>
        <taxon>Hymenobacteraceae</taxon>
        <taxon>Hymenobacter</taxon>
    </lineage>
</organism>
<dbReference type="SMART" id="SM00915">
    <property type="entry name" value="Jacalin"/>
    <property type="match status" value="1"/>
</dbReference>
<dbReference type="Gene3D" id="2.80.10.50">
    <property type="match status" value="1"/>
</dbReference>
<feature type="transmembrane region" description="Helical" evidence="5">
    <location>
        <begin position="176"/>
        <end position="200"/>
    </location>
</feature>
<dbReference type="STRING" id="1121955.SAMN02745146_2837"/>
<comment type="similarity">
    <text evidence="1">Belongs to the delta endotoxin family.</text>
</comment>